<dbReference type="GO" id="GO:0016491">
    <property type="term" value="F:oxidoreductase activity"/>
    <property type="evidence" value="ECO:0007669"/>
    <property type="project" value="UniProtKB-KW"/>
</dbReference>
<dbReference type="NCBIfam" id="NF005559">
    <property type="entry name" value="PRK07231.1"/>
    <property type="match status" value="1"/>
</dbReference>
<dbReference type="RefSeq" id="WP_380127183.1">
    <property type="nucleotide sequence ID" value="NZ_JBHSIU010000105.1"/>
</dbReference>
<dbReference type="Pfam" id="PF13561">
    <property type="entry name" value="adh_short_C2"/>
    <property type="match status" value="1"/>
</dbReference>
<dbReference type="EMBL" id="JBHSIU010000105">
    <property type="protein sequence ID" value="MFC5006552.1"/>
    <property type="molecule type" value="Genomic_DNA"/>
</dbReference>
<reference evidence="4" key="1">
    <citation type="journal article" date="2019" name="Int. J. Syst. Evol. Microbiol.">
        <title>The Global Catalogue of Microorganisms (GCM) 10K type strain sequencing project: providing services to taxonomists for standard genome sequencing and annotation.</title>
        <authorList>
            <consortium name="The Broad Institute Genomics Platform"/>
            <consortium name="The Broad Institute Genome Sequencing Center for Infectious Disease"/>
            <person name="Wu L."/>
            <person name="Ma J."/>
        </authorList>
    </citation>
    <scope>NUCLEOTIDE SEQUENCE [LARGE SCALE GENOMIC DNA]</scope>
    <source>
        <strain evidence="4">CGMCC 4.7152</strain>
    </source>
</reference>
<dbReference type="PRINTS" id="PR00080">
    <property type="entry name" value="SDRFAMILY"/>
</dbReference>
<sequence length="235" mass="24092">MTTVLITGGLTGIGRATAAAFAGQGADVVVAGRHDAELPAGAVFMHADVRQEDDIRQLVDDTVTRFGSLDVAVNNAGTEGAPGAVTEQSADSYAQIFDTNVLGTLLSMKHEMRVMFEQGHGSIVNVSSVLGHQGAAGTSIYVASKHAVDGLTRSAALEAAGHGVRVNAIAPGPIETPMLQRYESTRPETDLRASVPLGRAGTPEEIAKAVLFLGSDAASFMTGEVMFVDGGASAG</sequence>
<dbReference type="PANTHER" id="PTHR24321">
    <property type="entry name" value="DEHYDROGENASES, SHORT CHAIN"/>
    <property type="match status" value="1"/>
</dbReference>
<evidence type="ECO:0000313" key="3">
    <source>
        <dbReference type="EMBL" id="MFC5006552.1"/>
    </source>
</evidence>
<comment type="caution">
    <text evidence="3">The sequence shown here is derived from an EMBL/GenBank/DDBJ whole genome shotgun (WGS) entry which is preliminary data.</text>
</comment>
<dbReference type="InterPro" id="IPR020904">
    <property type="entry name" value="Sc_DH/Rdtase_CS"/>
</dbReference>
<gene>
    <name evidence="3" type="ORF">ACFPIJ_53120</name>
</gene>
<dbReference type="PANTHER" id="PTHR24321:SF8">
    <property type="entry name" value="ESTRADIOL 17-BETA-DEHYDROGENASE 8-RELATED"/>
    <property type="match status" value="1"/>
</dbReference>
<dbReference type="InterPro" id="IPR036291">
    <property type="entry name" value="NAD(P)-bd_dom_sf"/>
</dbReference>
<comment type="similarity">
    <text evidence="1">Belongs to the short-chain dehydrogenases/reductases (SDR) family.</text>
</comment>
<evidence type="ECO:0000256" key="2">
    <source>
        <dbReference type="ARBA" id="ARBA00023002"/>
    </source>
</evidence>
<dbReference type="Proteomes" id="UP001595912">
    <property type="component" value="Unassembled WGS sequence"/>
</dbReference>
<dbReference type="SUPFAM" id="SSF51735">
    <property type="entry name" value="NAD(P)-binding Rossmann-fold domains"/>
    <property type="match status" value="1"/>
</dbReference>
<name>A0ABV9WCS0_9ACTN</name>
<dbReference type="InterPro" id="IPR002347">
    <property type="entry name" value="SDR_fam"/>
</dbReference>
<dbReference type="CDD" id="cd05233">
    <property type="entry name" value="SDR_c"/>
    <property type="match status" value="1"/>
</dbReference>
<organism evidence="3 4">
    <name type="scientific">Dactylosporangium cerinum</name>
    <dbReference type="NCBI Taxonomy" id="1434730"/>
    <lineage>
        <taxon>Bacteria</taxon>
        <taxon>Bacillati</taxon>
        <taxon>Actinomycetota</taxon>
        <taxon>Actinomycetes</taxon>
        <taxon>Micromonosporales</taxon>
        <taxon>Micromonosporaceae</taxon>
        <taxon>Dactylosporangium</taxon>
    </lineage>
</organism>
<dbReference type="Gene3D" id="3.40.50.720">
    <property type="entry name" value="NAD(P)-binding Rossmann-like Domain"/>
    <property type="match status" value="1"/>
</dbReference>
<keyword evidence="2 3" id="KW-0560">Oxidoreductase</keyword>
<dbReference type="EC" id="1.1.1.-" evidence="3"/>
<keyword evidence="4" id="KW-1185">Reference proteome</keyword>
<proteinExistence type="inferred from homology"/>
<evidence type="ECO:0000256" key="1">
    <source>
        <dbReference type="ARBA" id="ARBA00006484"/>
    </source>
</evidence>
<accession>A0ABV9WCS0</accession>
<dbReference type="PRINTS" id="PR00081">
    <property type="entry name" value="GDHRDH"/>
</dbReference>
<protein>
    <submittedName>
        <fullName evidence="3">SDR family NAD(P)-dependent oxidoreductase</fullName>
        <ecNumber evidence="3">1.1.1.-</ecNumber>
    </submittedName>
</protein>
<dbReference type="PROSITE" id="PS00061">
    <property type="entry name" value="ADH_SHORT"/>
    <property type="match status" value="1"/>
</dbReference>
<evidence type="ECO:0000313" key="4">
    <source>
        <dbReference type="Proteomes" id="UP001595912"/>
    </source>
</evidence>